<dbReference type="InterPro" id="IPR051224">
    <property type="entry name" value="NiCoT_RcnA"/>
</dbReference>
<protein>
    <recommendedName>
        <fullName evidence="2">Urease accessory protein UreH-like transmembrane domain-containing protein</fullName>
    </recommendedName>
</protein>
<dbReference type="PANTHER" id="PTHR40659">
    <property type="entry name" value="NICKEL/COBALT EFFLUX SYSTEM RCNA"/>
    <property type="match status" value="1"/>
</dbReference>
<dbReference type="AlphaFoldDB" id="A0A381T6N6"/>
<accession>A0A381T6N6</accession>
<feature type="domain" description="Urease accessory protein UreH-like transmembrane" evidence="2">
    <location>
        <begin position="56"/>
        <end position="189"/>
    </location>
</feature>
<organism evidence="3">
    <name type="scientific">marine metagenome</name>
    <dbReference type="NCBI Taxonomy" id="408172"/>
    <lineage>
        <taxon>unclassified sequences</taxon>
        <taxon>metagenomes</taxon>
        <taxon>ecological metagenomes</taxon>
    </lineage>
</organism>
<feature type="transmembrane region" description="Helical" evidence="1">
    <location>
        <begin position="42"/>
        <end position="67"/>
    </location>
</feature>
<sequence>MTDSLTITSIFLLGCLHALEPGHGKTFLLAYTIGGKLDFNKILLLTGSLLVSHFLILTGIAVVFNLVLAEFANAFIHDISHWLGPAIILVFGSYILGRALYKSRHIHSDECGHIHNKFHDTKVENPITVGILTGMLPCASSFAVVIMTGMTPTISEIIQFISIYVLGIALVLFIVVITFNYTKNIFIEKMSNFKFNINPELVSGCLIMMVGFIYLSYNWMGHIH</sequence>
<dbReference type="GO" id="GO:0032025">
    <property type="term" value="P:response to cobalt ion"/>
    <property type="evidence" value="ECO:0007669"/>
    <property type="project" value="TreeGrafter"/>
</dbReference>
<reference evidence="3" key="1">
    <citation type="submission" date="2018-05" db="EMBL/GenBank/DDBJ databases">
        <authorList>
            <person name="Lanie J.A."/>
            <person name="Ng W.-L."/>
            <person name="Kazmierczak K.M."/>
            <person name="Andrzejewski T.M."/>
            <person name="Davidsen T.M."/>
            <person name="Wayne K.J."/>
            <person name="Tettelin H."/>
            <person name="Glass J.I."/>
            <person name="Rusch D."/>
            <person name="Podicherti R."/>
            <person name="Tsui H.-C.T."/>
            <person name="Winkler M.E."/>
        </authorList>
    </citation>
    <scope>NUCLEOTIDE SEQUENCE</scope>
</reference>
<dbReference type="PANTHER" id="PTHR40659:SF1">
    <property type="entry name" value="NICKEL_COBALT EFFLUX SYSTEM RCNA"/>
    <property type="match status" value="1"/>
</dbReference>
<dbReference type="GO" id="GO:0005886">
    <property type="term" value="C:plasma membrane"/>
    <property type="evidence" value="ECO:0007669"/>
    <property type="project" value="UniProtKB-SubCell"/>
</dbReference>
<dbReference type="GO" id="GO:0010045">
    <property type="term" value="P:response to nickel cation"/>
    <property type="evidence" value="ECO:0007669"/>
    <property type="project" value="TreeGrafter"/>
</dbReference>
<evidence type="ECO:0000313" key="3">
    <source>
        <dbReference type="EMBL" id="SVA11850.1"/>
    </source>
</evidence>
<feature type="transmembrane region" description="Helical" evidence="1">
    <location>
        <begin position="201"/>
        <end position="220"/>
    </location>
</feature>
<dbReference type="GO" id="GO:0015099">
    <property type="term" value="F:nickel cation transmembrane transporter activity"/>
    <property type="evidence" value="ECO:0007669"/>
    <property type="project" value="TreeGrafter"/>
</dbReference>
<name>A0A381T6N6_9ZZZZ</name>
<evidence type="ECO:0000259" key="2">
    <source>
        <dbReference type="Pfam" id="PF13386"/>
    </source>
</evidence>
<dbReference type="Pfam" id="PF13386">
    <property type="entry name" value="DsbD_2"/>
    <property type="match status" value="1"/>
</dbReference>
<keyword evidence="1" id="KW-1133">Transmembrane helix</keyword>
<evidence type="ECO:0000256" key="1">
    <source>
        <dbReference type="SAM" id="Phobius"/>
    </source>
</evidence>
<keyword evidence="1" id="KW-0472">Membrane</keyword>
<feature type="transmembrane region" description="Helical" evidence="1">
    <location>
        <begin position="127"/>
        <end position="148"/>
    </location>
</feature>
<feature type="transmembrane region" description="Helical" evidence="1">
    <location>
        <begin position="160"/>
        <end position="181"/>
    </location>
</feature>
<dbReference type="EMBL" id="UINC01004108">
    <property type="protein sequence ID" value="SVA11850.1"/>
    <property type="molecule type" value="Genomic_DNA"/>
</dbReference>
<keyword evidence="1" id="KW-0812">Transmembrane</keyword>
<dbReference type="InterPro" id="IPR039447">
    <property type="entry name" value="UreH-like_TM_dom"/>
</dbReference>
<dbReference type="GO" id="GO:0046583">
    <property type="term" value="F:monoatomic cation efflux transmembrane transporter activity"/>
    <property type="evidence" value="ECO:0007669"/>
    <property type="project" value="TreeGrafter"/>
</dbReference>
<gene>
    <name evidence="3" type="ORF">METZ01_LOCUS64704</name>
</gene>
<proteinExistence type="predicted"/>
<feature type="transmembrane region" description="Helical" evidence="1">
    <location>
        <begin position="79"/>
        <end position="97"/>
    </location>
</feature>
<dbReference type="GO" id="GO:0006824">
    <property type="term" value="P:cobalt ion transport"/>
    <property type="evidence" value="ECO:0007669"/>
    <property type="project" value="UniProtKB-KW"/>
</dbReference>